<organism evidence="1 2">
    <name type="scientific">Armillaria ostoyae</name>
    <name type="common">Armillaria root rot fungus</name>
    <dbReference type="NCBI Taxonomy" id="47428"/>
    <lineage>
        <taxon>Eukaryota</taxon>
        <taxon>Fungi</taxon>
        <taxon>Dikarya</taxon>
        <taxon>Basidiomycota</taxon>
        <taxon>Agaricomycotina</taxon>
        <taxon>Agaricomycetes</taxon>
        <taxon>Agaricomycetidae</taxon>
        <taxon>Agaricales</taxon>
        <taxon>Marasmiineae</taxon>
        <taxon>Physalacriaceae</taxon>
        <taxon>Armillaria</taxon>
    </lineage>
</organism>
<protein>
    <submittedName>
        <fullName evidence="1">Uncharacterized protein</fullName>
    </submittedName>
</protein>
<dbReference type="AlphaFoldDB" id="A0A284QX32"/>
<accession>A0A284QX32</accession>
<dbReference type="Proteomes" id="UP000219338">
    <property type="component" value="Unassembled WGS sequence"/>
</dbReference>
<reference evidence="2" key="1">
    <citation type="journal article" date="2017" name="Nat. Ecol. Evol.">
        <title>Genome expansion and lineage-specific genetic innovations in the forest pathogenic fungi Armillaria.</title>
        <authorList>
            <person name="Sipos G."/>
            <person name="Prasanna A.N."/>
            <person name="Walter M.C."/>
            <person name="O'Connor E."/>
            <person name="Balint B."/>
            <person name="Krizsan K."/>
            <person name="Kiss B."/>
            <person name="Hess J."/>
            <person name="Varga T."/>
            <person name="Slot J."/>
            <person name="Riley R."/>
            <person name="Boka B."/>
            <person name="Rigling D."/>
            <person name="Barry K."/>
            <person name="Lee J."/>
            <person name="Mihaltcheva S."/>
            <person name="LaButti K."/>
            <person name="Lipzen A."/>
            <person name="Waldron R."/>
            <person name="Moloney N.M."/>
            <person name="Sperisen C."/>
            <person name="Kredics L."/>
            <person name="Vagvoelgyi C."/>
            <person name="Patrignani A."/>
            <person name="Fitzpatrick D."/>
            <person name="Nagy I."/>
            <person name="Doyle S."/>
            <person name="Anderson J.B."/>
            <person name="Grigoriev I.V."/>
            <person name="Gueldener U."/>
            <person name="Muensterkoetter M."/>
            <person name="Nagy L.G."/>
        </authorList>
    </citation>
    <scope>NUCLEOTIDE SEQUENCE [LARGE SCALE GENOMIC DNA]</scope>
    <source>
        <strain evidence="2">C18/9</strain>
    </source>
</reference>
<evidence type="ECO:0000313" key="2">
    <source>
        <dbReference type="Proteomes" id="UP000219338"/>
    </source>
</evidence>
<dbReference type="EMBL" id="FUEG01000003">
    <property type="protein sequence ID" value="SJL01021.1"/>
    <property type="molecule type" value="Genomic_DNA"/>
</dbReference>
<evidence type="ECO:0000313" key="1">
    <source>
        <dbReference type="EMBL" id="SJL01021.1"/>
    </source>
</evidence>
<gene>
    <name evidence="1" type="ORF">ARMOST_04337</name>
</gene>
<name>A0A284QX32_ARMOS</name>
<proteinExistence type="predicted"/>
<sequence length="261" mass="29478">MRLSALRFNVWSHRCVLSSLSLYNLNSVTRAATQESMIWQPVYETISRKESGPLIPIFTVPNRWLFVLFLYAIKVHPLISGRAVLLQIPSKWARTRYSPSRNRRDLIEVNFQYSVATRLLGPKNIIRNDDHSIYCQLRTQMSKGGARSRHMDARPKIESLTCRTTRSGRLPHFGVGAGQGLAQGPRLTVQLVQANRTPDQVIYDCTGSSNTVQLFATRNSSTSHRTGPRADERKKGVLQVMFPLLEVVPLRGHIALGCRVV</sequence>
<keyword evidence="2" id="KW-1185">Reference proteome</keyword>